<evidence type="ECO:0000313" key="3">
    <source>
        <dbReference type="EMBL" id="CAI8036457.1"/>
    </source>
</evidence>
<evidence type="ECO:0000313" key="4">
    <source>
        <dbReference type="Proteomes" id="UP001174909"/>
    </source>
</evidence>
<sequence>MTTAESSRLRLVNPKGTELPQSEFHMNDRSGGLAGKRLGLMENSKANADKLLHELGDILNERHGFSEIKYYDKGHASLPAKPDMIDSILSEVDYLITGVGD</sequence>
<dbReference type="AlphaFoldDB" id="A0AA35SW60"/>
<dbReference type="Pfam" id="PF24696">
    <property type="entry name" value="UGSC"/>
    <property type="match status" value="1"/>
</dbReference>
<dbReference type="InterPro" id="IPR057767">
    <property type="entry name" value="UGSC-like_dom"/>
</dbReference>
<evidence type="ECO:0000256" key="1">
    <source>
        <dbReference type="SAM" id="MobiDB-lite"/>
    </source>
</evidence>
<feature type="domain" description="UGSC-like" evidence="2">
    <location>
        <begin position="11"/>
        <end position="101"/>
    </location>
</feature>
<gene>
    <name evidence="3" type="ORF">GBAR_LOCUS20432</name>
</gene>
<protein>
    <recommendedName>
        <fullName evidence="2">UGSC-like domain-containing protein</fullName>
    </recommendedName>
</protein>
<accession>A0AA35SW60</accession>
<keyword evidence="4" id="KW-1185">Reference proteome</keyword>
<reference evidence="3" key="1">
    <citation type="submission" date="2023-03" db="EMBL/GenBank/DDBJ databases">
        <authorList>
            <person name="Steffen K."/>
            <person name="Cardenas P."/>
        </authorList>
    </citation>
    <scope>NUCLEOTIDE SEQUENCE</scope>
</reference>
<comment type="caution">
    <text evidence="3">The sequence shown here is derived from an EMBL/GenBank/DDBJ whole genome shotgun (WGS) entry which is preliminary data.</text>
</comment>
<name>A0AA35SW60_GEOBA</name>
<proteinExistence type="predicted"/>
<dbReference type="EMBL" id="CASHTH010002870">
    <property type="protein sequence ID" value="CAI8036457.1"/>
    <property type="molecule type" value="Genomic_DNA"/>
</dbReference>
<feature type="region of interest" description="Disordered" evidence="1">
    <location>
        <begin position="1"/>
        <end position="30"/>
    </location>
</feature>
<evidence type="ECO:0000259" key="2">
    <source>
        <dbReference type="Pfam" id="PF24696"/>
    </source>
</evidence>
<dbReference type="Proteomes" id="UP001174909">
    <property type="component" value="Unassembled WGS sequence"/>
</dbReference>
<organism evidence="3 4">
    <name type="scientific">Geodia barretti</name>
    <name type="common">Barrett's horny sponge</name>
    <dbReference type="NCBI Taxonomy" id="519541"/>
    <lineage>
        <taxon>Eukaryota</taxon>
        <taxon>Metazoa</taxon>
        <taxon>Porifera</taxon>
        <taxon>Demospongiae</taxon>
        <taxon>Heteroscleromorpha</taxon>
        <taxon>Tetractinellida</taxon>
        <taxon>Astrophorina</taxon>
        <taxon>Geodiidae</taxon>
        <taxon>Geodia</taxon>
    </lineage>
</organism>